<dbReference type="InterPro" id="IPR019489">
    <property type="entry name" value="Clp_ATPase_C"/>
</dbReference>
<dbReference type="GO" id="GO:0008270">
    <property type="term" value="F:zinc ion binding"/>
    <property type="evidence" value="ECO:0007669"/>
    <property type="project" value="UniProtKB-UniRule"/>
</dbReference>
<dbReference type="GO" id="GO:0005524">
    <property type="term" value="F:ATP binding"/>
    <property type="evidence" value="ECO:0007669"/>
    <property type="project" value="UniProtKB-KW"/>
</dbReference>
<dbReference type="SUPFAM" id="SSF52540">
    <property type="entry name" value="P-loop containing nucleoside triphosphate hydrolases"/>
    <property type="match status" value="1"/>
</dbReference>
<keyword evidence="5 6" id="KW-0143">Chaperone</keyword>
<sequence>MTPTTPIGAGKPQLACSFCGKRMDEVTQLVEGPGVQICDGCVELCSEAVAEGARNRAQAEQGGRELPRPWELRGFLDGYVVGQDTAKRALCVAVYNHYKRVDRAAALGPDAVELAKSNILLLGPTGSGKTLLTQSLARILDVPYVAVDATGLTEAGYVGEDVDSILTKLLRAAGNDPRKAETGIVYLDEIDKLARSPQASSGGRDVSGEGVQQALLKILEGTVVTLSGGDKGAQAVRGRGYSSREPVRIDTSGILFIAAGAFSGLEEIVDKRRSRGSVGFGGALQTSASAADRTGAAGVTAADLVKFGLIPEFIGRFPVLTALRRLDRSDLLRVLTEPRNALVKQYQTLFELDGVELEFEQEALEAVADEAIARETGARGLRGILEDALIPAMYDIPSLRDIVRVTVTADVITDRVEPVLTVAETGRDRRAGSAG</sequence>
<dbReference type="Pfam" id="PF06689">
    <property type="entry name" value="zf-C4_ClpX"/>
    <property type="match status" value="1"/>
</dbReference>
<dbReference type="InterPro" id="IPR059188">
    <property type="entry name" value="Znf_CLPX-like"/>
</dbReference>
<evidence type="ECO:0000256" key="6">
    <source>
        <dbReference type="PROSITE-ProRule" id="PRU01250"/>
    </source>
</evidence>
<dbReference type="NCBIfam" id="NF003745">
    <property type="entry name" value="PRK05342.1"/>
    <property type="match status" value="1"/>
</dbReference>
<dbReference type="NCBIfam" id="TIGR00382">
    <property type="entry name" value="clpX"/>
    <property type="match status" value="1"/>
</dbReference>
<organism evidence="8 9">
    <name type="scientific">Peterkaempfera bronchialis</name>
    <dbReference type="NCBI Taxonomy" id="2126346"/>
    <lineage>
        <taxon>Bacteria</taxon>
        <taxon>Bacillati</taxon>
        <taxon>Actinomycetota</taxon>
        <taxon>Actinomycetes</taxon>
        <taxon>Kitasatosporales</taxon>
        <taxon>Streptomycetaceae</taxon>
        <taxon>Peterkaempfera</taxon>
    </lineage>
</organism>
<name>A0A345T4W1_9ACTN</name>
<dbReference type="FunFam" id="1.10.8.60:FF:000002">
    <property type="entry name" value="ATP-dependent Clp protease ATP-binding subunit ClpX"/>
    <property type="match status" value="1"/>
</dbReference>
<feature type="binding site" evidence="6">
    <location>
        <position position="16"/>
    </location>
    <ligand>
        <name>Zn(2+)</name>
        <dbReference type="ChEBI" id="CHEBI:29105"/>
    </ligand>
</feature>
<dbReference type="OrthoDB" id="9804062at2"/>
<keyword evidence="8" id="KW-0645">Protease</keyword>
<proteinExistence type="inferred from homology"/>
<dbReference type="KEGG" id="stri:C7M71_030185"/>
<dbReference type="GO" id="GO:0046983">
    <property type="term" value="F:protein dimerization activity"/>
    <property type="evidence" value="ECO:0007669"/>
    <property type="project" value="UniProtKB-UniRule"/>
</dbReference>
<protein>
    <submittedName>
        <fullName evidence="8">ATP-dependent Clp protease ATP-binding subunit ClpX</fullName>
    </submittedName>
</protein>
<dbReference type="InterPro" id="IPR027417">
    <property type="entry name" value="P-loop_NTPase"/>
</dbReference>
<evidence type="ECO:0000259" key="7">
    <source>
        <dbReference type="PROSITE" id="PS51902"/>
    </source>
</evidence>
<dbReference type="AlphaFoldDB" id="A0A345T4W1"/>
<evidence type="ECO:0000256" key="1">
    <source>
        <dbReference type="ARBA" id="ARBA00022723"/>
    </source>
</evidence>
<dbReference type="Pfam" id="PF10431">
    <property type="entry name" value="ClpB_D2-small"/>
    <property type="match status" value="1"/>
</dbReference>
<evidence type="ECO:0000313" key="9">
    <source>
        <dbReference type="Proteomes" id="UP000249340"/>
    </source>
</evidence>
<keyword evidence="8" id="KW-0378">Hydrolase</keyword>
<dbReference type="PANTHER" id="PTHR48102:SF7">
    <property type="entry name" value="ATP-DEPENDENT CLP PROTEASE ATP-BINDING SUBUNIT CLPX-LIKE, MITOCHONDRIAL"/>
    <property type="match status" value="1"/>
</dbReference>
<feature type="domain" description="ClpX-type ZB" evidence="7">
    <location>
        <begin position="4"/>
        <end position="57"/>
    </location>
</feature>
<dbReference type="GO" id="GO:0008233">
    <property type="term" value="F:peptidase activity"/>
    <property type="evidence" value="ECO:0007669"/>
    <property type="project" value="UniProtKB-KW"/>
</dbReference>
<evidence type="ECO:0000256" key="4">
    <source>
        <dbReference type="ARBA" id="ARBA00022840"/>
    </source>
</evidence>
<evidence type="ECO:0000256" key="2">
    <source>
        <dbReference type="ARBA" id="ARBA00022741"/>
    </source>
</evidence>
<comment type="similarity">
    <text evidence="6">Belongs to the ClpX chaperone family.</text>
</comment>
<dbReference type="GO" id="GO:0051082">
    <property type="term" value="F:unfolded protein binding"/>
    <property type="evidence" value="ECO:0007669"/>
    <property type="project" value="UniProtKB-UniRule"/>
</dbReference>
<evidence type="ECO:0000256" key="3">
    <source>
        <dbReference type="ARBA" id="ARBA00022833"/>
    </source>
</evidence>
<keyword evidence="2" id="KW-0547">Nucleotide-binding</keyword>
<dbReference type="SUPFAM" id="SSF57716">
    <property type="entry name" value="Glucocorticoid receptor-like (DNA-binding domain)"/>
    <property type="match status" value="1"/>
</dbReference>
<dbReference type="GO" id="GO:0051301">
    <property type="term" value="P:cell division"/>
    <property type="evidence" value="ECO:0007669"/>
    <property type="project" value="TreeGrafter"/>
</dbReference>
<dbReference type="SMART" id="SM00382">
    <property type="entry name" value="AAA"/>
    <property type="match status" value="1"/>
</dbReference>
<dbReference type="SMART" id="SM01086">
    <property type="entry name" value="ClpB_D2-small"/>
    <property type="match status" value="1"/>
</dbReference>
<dbReference type="CDD" id="cd19497">
    <property type="entry name" value="RecA-like_ClpX"/>
    <property type="match status" value="1"/>
</dbReference>
<dbReference type="InterPro" id="IPR038366">
    <property type="entry name" value="Znf_CppX_C4_sf"/>
</dbReference>
<keyword evidence="4 8" id="KW-0067">ATP-binding</keyword>
<dbReference type="GO" id="GO:0140662">
    <property type="term" value="F:ATP-dependent protein folding chaperone"/>
    <property type="evidence" value="ECO:0007669"/>
    <property type="project" value="InterPro"/>
</dbReference>
<dbReference type="Proteomes" id="UP000249340">
    <property type="component" value="Chromosome"/>
</dbReference>
<dbReference type="PROSITE" id="PS51902">
    <property type="entry name" value="CLPX_ZB"/>
    <property type="match status" value="1"/>
</dbReference>
<dbReference type="RefSeq" id="WP_111488884.1">
    <property type="nucleotide sequence ID" value="NZ_CP031264.1"/>
</dbReference>
<reference evidence="9" key="1">
    <citation type="submission" date="2018-07" db="EMBL/GenBank/DDBJ databases">
        <title>Streptacidiphilus bronchialis DSM 106435 chromosome.</title>
        <authorList>
            <person name="Batra D."/>
            <person name="Gulvik C.A."/>
        </authorList>
    </citation>
    <scope>NUCLEOTIDE SEQUENCE [LARGE SCALE GENOMIC DNA]</scope>
    <source>
        <strain evidence="9">DSM 106435</strain>
    </source>
</reference>
<keyword evidence="3 6" id="KW-0862">Zinc</keyword>
<dbReference type="EMBL" id="CP031264">
    <property type="protein sequence ID" value="AXI81016.1"/>
    <property type="molecule type" value="Genomic_DNA"/>
</dbReference>
<keyword evidence="1 6" id="KW-0479">Metal-binding</keyword>
<dbReference type="InterPro" id="IPR003959">
    <property type="entry name" value="ATPase_AAA_core"/>
</dbReference>
<dbReference type="InterPro" id="IPR010603">
    <property type="entry name" value="Znf_CppX_C4"/>
</dbReference>
<dbReference type="GO" id="GO:0016887">
    <property type="term" value="F:ATP hydrolysis activity"/>
    <property type="evidence" value="ECO:0007669"/>
    <property type="project" value="InterPro"/>
</dbReference>
<feature type="binding site" evidence="6">
    <location>
        <position position="38"/>
    </location>
    <ligand>
        <name>Zn(2+)</name>
        <dbReference type="ChEBI" id="CHEBI:29105"/>
    </ligand>
</feature>
<feature type="binding site" evidence="6">
    <location>
        <position position="41"/>
    </location>
    <ligand>
        <name>Zn(2+)</name>
        <dbReference type="ChEBI" id="CHEBI:29105"/>
    </ligand>
</feature>
<dbReference type="Gene3D" id="6.20.220.10">
    <property type="entry name" value="ClpX chaperone, C4-type zinc finger domain"/>
    <property type="match status" value="1"/>
</dbReference>
<dbReference type="InterPro" id="IPR050052">
    <property type="entry name" value="ATP-dep_Clp_protease_ClpX"/>
</dbReference>
<keyword evidence="9" id="KW-1185">Reference proteome</keyword>
<dbReference type="GO" id="GO:0009376">
    <property type="term" value="C:HslUV protease complex"/>
    <property type="evidence" value="ECO:0007669"/>
    <property type="project" value="TreeGrafter"/>
</dbReference>
<evidence type="ECO:0000256" key="5">
    <source>
        <dbReference type="ARBA" id="ARBA00023186"/>
    </source>
</evidence>
<dbReference type="PANTHER" id="PTHR48102">
    <property type="entry name" value="ATP-DEPENDENT CLP PROTEASE ATP-BINDING SUBUNIT CLPX-LIKE, MITOCHONDRIAL-RELATED"/>
    <property type="match status" value="1"/>
</dbReference>
<dbReference type="SMART" id="SM00994">
    <property type="entry name" value="zf-C4_ClpX"/>
    <property type="match status" value="1"/>
</dbReference>
<dbReference type="GO" id="GO:0051603">
    <property type="term" value="P:proteolysis involved in protein catabolic process"/>
    <property type="evidence" value="ECO:0007669"/>
    <property type="project" value="TreeGrafter"/>
</dbReference>
<dbReference type="Gene3D" id="3.40.50.300">
    <property type="entry name" value="P-loop containing nucleotide triphosphate hydrolases"/>
    <property type="match status" value="1"/>
</dbReference>
<evidence type="ECO:0000313" key="8">
    <source>
        <dbReference type="EMBL" id="AXI81016.1"/>
    </source>
</evidence>
<feature type="binding site" evidence="6">
    <location>
        <position position="19"/>
    </location>
    <ligand>
        <name>Zn(2+)</name>
        <dbReference type="ChEBI" id="CHEBI:29105"/>
    </ligand>
</feature>
<accession>A0A345T4W1</accession>
<dbReference type="InterPro" id="IPR004487">
    <property type="entry name" value="Clp_protease_ATP-bd_su_ClpX"/>
</dbReference>
<dbReference type="Gene3D" id="1.10.8.60">
    <property type="match status" value="1"/>
</dbReference>
<gene>
    <name evidence="8" type="ORF">C7M71_030185</name>
</gene>
<dbReference type="Pfam" id="PF07724">
    <property type="entry name" value="AAA_2"/>
    <property type="match status" value="1"/>
</dbReference>
<dbReference type="InterPro" id="IPR003593">
    <property type="entry name" value="AAA+_ATPase"/>
</dbReference>